<dbReference type="Pfam" id="PF00892">
    <property type="entry name" value="EamA"/>
    <property type="match status" value="2"/>
</dbReference>
<feature type="transmembrane region" description="Helical" evidence="7">
    <location>
        <begin position="105"/>
        <end position="125"/>
    </location>
</feature>
<dbReference type="InterPro" id="IPR000620">
    <property type="entry name" value="EamA_dom"/>
</dbReference>
<protein>
    <submittedName>
        <fullName evidence="9">DMT family transporter</fullName>
    </submittedName>
</protein>
<feature type="transmembrane region" description="Helical" evidence="7">
    <location>
        <begin position="46"/>
        <end position="65"/>
    </location>
</feature>
<feature type="region of interest" description="Disordered" evidence="6">
    <location>
        <begin position="302"/>
        <end position="326"/>
    </location>
</feature>
<feature type="compositionally biased region" description="Basic and acidic residues" evidence="6">
    <location>
        <begin position="317"/>
        <end position="326"/>
    </location>
</feature>
<evidence type="ECO:0000313" key="9">
    <source>
        <dbReference type="EMBL" id="MEQ3363059.1"/>
    </source>
</evidence>
<feature type="transmembrane region" description="Helical" evidence="7">
    <location>
        <begin position="222"/>
        <end position="243"/>
    </location>
</feature>
<dbReference type="Proteomes" id="UP001487305">
    <property type="component" value="Unassembled WGS sequence"/>
</dbReference>
<feature type="transmembrane region" description="Helical" evidence="7">
    <location>
        <begin position="132"/>
        <end position="150"/>
    </location>
</feature>
<gene>
    <name evidence="9" type="ORF">AAA083_08735</name>
</gene>
<evidence type="ECO:0000256" key="7">
    <source>
        <dbReference type="SAM" id="Phobius"/>
    </source>
</evidence>
<feature type="domain" description="EamA" evidence="8">
    <location>
        <begin position="16"/>
        <end position="148"/>
    </location>
</feature>
<dbReference type="PANTHER" id="PTHR32322">
    <property type="entry name" value="INNER MEMBRANE TRANSPORTER"/>
    <property type="match status" value="1"/>
</dbReference>
<evidence type="ECO:0000256" key="2">
    <source>
        <dbReference type="ARBA" id="ARBA00007362"/>
    </source>
</evidence>
<comment type="subcellular location">
    <subcellularLocation>
        <location evidence="1">Membrane</location>
        <topology evidence="1">Multi-pass membrane protein</topology>
    </subcellularLocation>
</comment>
<comment type="similarity">
    <text evidence="2">Belongs to the EamA transporter family.</text>
</comment>
<feature type="transmembrane region" description="Helical" evidence="7">
    <location>
        <begin position="156"/>
        <end position="178"/>
    </location>
</feature>
<evidence type="ECO:0000256" key="4">
    <source>
        <dbReference type="ARBA" id="ARBA00022989"/>
    </source>
</evidence>
<keyword evidence="3 7" id="KW-0812">Transmembrane</keyword>
<keyword evidence="4 7" id="KW-1133">Transmembrane helix</keyword>
<keyword evidence="5 7" id="KW-0472">Membrane</keyword>
<proteinExistence type="inferred from homology"/>
<sequence length="326" mass="33656">MGSGSSDTTKRKRARAVACVVVSSVLFGAVPIVIKEVYATGMDAFGIVLIRMALAAIIMLGVCLASRERVALSGKQLLFCIVSSVLYAASTLLSCMAIRDMSSGLSNVLFHLFPLAVLLMTRFAFGHKVGPVKWISAFVMLAGMLLIFATESGWQFTVGSVVRVGISALCYAAYTLFLGGEALRGVSSRVLTVYACAVSAGACVVALPFVPQAVSTITPEGVALVAVLASICTALPLVLYAYAAKSISSASVSLFANLEPGVTVVAESVLSQHVPSASGLLGCALIIGSGIFVGGEATSSEDEAHDVSKSLNSASEGRAERKADRS</sequence>
<evidence type="ECO:0000259" key="8">
    <source>
        <dbReference type="Pfam" id="PF00892"/>
    </source>
</evidence>
<feature type="transmembrane region" description="Helical" evidence="7">
    <location>
        <begin position="190"/>
        <end position="210"/>
    </location>
</feature>
<feature type="domain" description="EamA" evidence="8">
    <location>
        <begin position="166"/>
        <end position="292"/>
    </location>
</feature>
<dbReference type="PANTHER" id="PTHR32322:SF2">
    <property type="entry name" value="EAMA DOMAIN-CONTAINING PROTEIN"/>
    <property type="match status" value="1"/>
</dbReference>
<organism evidence="9 10">
    <name type="scientific">Raoultibacter massiliensis</name>
    <dbReference type="NCBI Taxonomy" id="1852371"/>
    <lineage>
        <taxon>Bacteria</taxon>
        <taxon>Bacillati</taxon>
        <taxon>Actinomycetota</taxon>
        <taxon>Coriobacteriia</taxon>
        <taxon>Eggerthellales</taxon>
        <taxon>Eggerthellaceae</taxon>
        <taxon>Raoultibacter</taxon>
    </lineage>
</organism>
<evidence type="ECO:0000313" key="10">
    <source>
        <dbReference type="Proteomes" id="UP001487305"/>
    </source>
</evidence>
<evidence type="ECO:0000256" key="5">
    <source>
        <dbReference type="ARBA" id="ARBA00023136"/>
    </source>
</evidence>
<dbReference type="SUPFAM" id="SSF103481">
    <property type="entry name" value="Multidrug resistance efflux transporter EmrE"/>
    <property type="match status" value="2"/>
</dbReference>
<evidence type="ECO:0000256" key="1">
    <source>
        <dbReference type="ARBA" id="ARBA00004141"/>
    </source>
</evidence>
<dbReference type="EMBL" id="JBBNOP010000006">
    <property type="protein sequence ID" value="MEQ3363059.1"/>
    <property type="molecule type" value="Genomic_DNA"/>
</dbReference>
<evidence type="ECO:0000256" key="6">
    <source>
        <dbReference type="SAM" id="MobiDB-lite"/>
    </source>
</evidence>
<keyword evidence="10" id="KW-1185">Reference proteome</keyword>
<dbReference type="InterPro" id="IPR050638">
    <property type="entry name" value="AA-Vitamin_Transporters"/>
</dbReference>
<feature type="transmembrane region" description="Helical" evidence="7">
    <location>
        <begin position="77"/>
        <end position="99"/>
    </location>
</feature>
<name>A0ABV1JDC1_9ACTN</name>
<dbReference type="RefSeq" id="WP_349227484.1">
    <property type="nucleotide sequence ID" value="NZ_JBBNOP010000006.1"/>
</dbReference>
<accession>A0ABV1JDC1</accession>
<feature type="transmembrane region" description="Helical" evidence="7">
    <location>
        <begin position="16"/>
        <end position="34"/>
    </location>
</feature>
<dbReference type="InterPro" id="IPR037185">
    <property type="entry name" value="EmrE-like"/>
</dbReference>
<comment type="caution">
    <text evidence="9">The sequence shown here is derived from an EMBL/GenBank/DDBJ whole genome shotgun (WGS) entry which is preliminary data.</text>
</comment>
<reference evidence="9 10" key="1">
    <citation type="submission" date="2024-04" db="EMBL/GenBank/DDBJ databases">
        <title>Human intestinal bacterial collection.</title>
        <authorList>
            <person name="Pauvert C."/>
            <person name="Hitch T.C.A."/>
            <person name="Clavel T."/>
        </authorList>
    </citation>
    <scope>NUCLEOTIDE SEQUENCE [LARGE SCALE GENOMIC DNA]</scope>
    <source>
        <strain evidence="9 10">CLA-KB-H42</strain>
    </source>
</reference>
<evidence type="ECO:0000256" key="3">
    <source>
        <dbReference type="ARBA" id="ARBA00022692"/>
    </source>
</evidence>